<keyword evidence="3" id="KW-1185">Reference proteome</keyword>
<protein>
    <recommendedName>
        <fullName evidence="4">Secreted protein</fullName>
    </recommendedName>
</protein>
<accession>A0A5D2XZK0</accession>
<proteinExistence type="predicted"/>
<name>A0A5D2XZK0_GOSMU</name>
<dbReference type="Proteomes" id="UP000323597">
    <property type="component" value="Chromosome A09"/>
</dbReference>
<evidence type="ECO:0000313" key="2">
    <source>
        <dbReference type="EMBL" id="TYJ19319.1"/>
    </source>
</evidence>
<evidence type="ECO:0000313" key="3">
    <source>
        <dbReference type="Proteomes" id="UP000323597"/>
    </source>
</evidence>
<dbReference type="AlphaFoldDB" id="A0A5D2XZK0"/>
<feature type="signal peptide" evidence="1">
    <location>
        <begin position="1"/>
        <end position="20"/>
    </location>
</feature>
<reference evidence="2 3" key="1">
    <citation type="submission" date="2019-07" db="EMBL/GenBank/DDBJ databases">
        <title>WGS assembly of Gossypium mustelinum.</title>
        <authorList>
            <person name="Chen Z.J."/>
            <person name="Sreedasyam A."/>
            <person name="Ando A."/>
            <person name="Song Q."/>
            <person name="De L."/>
            <person name="Hulse-Kemp A."/>
            <person name="Ding M."/>
            <person name="Ye W."/>
            <person name="Kirkbride R."/>
            <person name="Jenkins J."/>
            <person name="Plott C."/>
            <person name="Lovell J."/>
            <person name="Lin Y.-M."/>
            <person name="Vaughn R."/>
            <person name="Liu B."/>
            <person name="Li W."/>
            <person name="Simpson S."/>
            <person name="Scheffler B."/>
            <person name="Saski C."/>
            <person name="Grover C."/>
            <person name="Hu G."/>
            <person name="Conover J."/>
            <person name="Carlson J."/>
            <person name="Shu S."/>
            <person name="Boston L."/>
            <person name="Williams M."/>
            <person name="Peterson D."/>
            <person name="Mcgee K."/>
            <person name="Jones D."/>
            <person name="Wendel J."/>
            <person name="Stelly D."/>
            <person name="Grimwood J."/>
            <person name="Schmutz J."/>
        </authorList>
    </citation>
    <scope>NUCLEOTIDE SEQUENCE [LARGE SCALE GENOMIC DNA]</scope>
    <source>
        <strain evidence="2">1408120.09</strain>
    </source>
</reference>
<dbReference type="EMBL" id="CM017644">
    <property type="protein sequence ID" value="TYJ19319.1"/>
    <property type="molecule type" value="Genomic_DNA"/>
</dbReference>
<evidence type="ECO:0000256" key="1">
    <source>
        <dbReference type="SAM" id="SignalP"/>
    </source>
</evidence>
<sequence>MQYLNLFIFFSFILLSPCLKKKTENTPLPLFLLQLGFQHPSSPAVHRAKRRGELRRRGHDVDPLTWAVRRVRGG</sequence>
<organism evidence="2 3">
    <name type="scientific">Gossypium mustelinum</name>
    <name type="common">Cotton</name>
    <name type="synonym">Gossypium caicoense</name>
    <dbReference type="NCBI Taxonomy" id="34275"/>
    <lineage>
        <taxon>Eukaryota</taxon>
        <taxon>Viridiplantae</taxon>
        <taxon>Streptophyta</taxon>
        <taxon>Embryophyta</taxon>
        <taxon>Tracheophyta</taxon>
        <taxon>Spermatophyta</taxon>
        <taxon>Magnoliopsida</taxon>
        <taxon>eudicotyledons</taxon>
        <taxon>Gunneridae</taxon>
        <taxon>Pentapetalae</taxon>
        <taxon>rosids</taxon>
        <taxon>malvids</taxon>
        <taxon>Malvales</taxon>
        <taxon>Malvaceae</taxon>
        <taxon>Malvoideae</taxon>
        <taxon>Gossypium</taxon>
    </lineage>
</organism>
<keyword evidence="1" id="KW-0732">Signal</keyword>
<evidence type="ECO:0008006" key="4">
    <source>
        <dbReference type="Google" id="ProtNLM"/>
    </source>
</evidence>
<gene>
    <name evidence="2" type="ORF">E1A91_A09G183900v1</name>
</gene>
<feature type="chain" id="PRO_5022791416" description="Secreted protein" evidence="1">
    <location>
        <begin position="21"/>
        <end position="74"/>
    </location>
</feature>